<dbReference type="PANTHER" id="PTHR43179:SF7">
    <property type="entry name" value="RHAMNOSYLTRANSFERASE WBBL"/>
    <property type="match status" value="1"/>
</dbReference>
<keyword evidence="3" id="KW-1185">Reference proteome</keyword>
<dbReference type="Gene3D" id="3.90.550.10">
    <property type="entry name" value="Spore Coat Polysaccharide Biosynthesis Protein SpsA, Chain A"/>
    <property type="match status" value="1"/>
</dbReference>
<dbReference type="PANTHER" id="PTHR43179">
    <property type="entry name" value="RHAMNOSYLTRANSFERASE WBBL"/>
    <property type="match status" value="1"/>
</dbReference>
<evidence type="ECO:0000259" key="1">
    <source>
        <dbReference type="Pfam" id="PF00535"/>
    </source>
</evidence>
<name>A0A399SY84_9BACT</name>
<dbReference type="EMBL" id="QWGR01000007">
    <property type="protein sequence ID" value="RIJ47612.1"/>
    <property type="molecule type" value="Genomic_DNA"/>
</dbReference>
<protein>
    <submittedName>
        <fullName evidence="2">Glycosyltransferase</fullName>
    </submittedName>
</protein>
<dbReference type="OrthoDB" id="9771846at2"/>
<evidence type="ECO:0000313" key="3">
    <source>
        <dbReference type="Proteomes" id="UP000265926"/>
    </source>
</evidence>
<sequence length="292" mass="33932">MKKLISIIIVTYNSQKLIFDCLSSIIAQNDIGNSLEIIVVDNSSDDVDNIFDRIKDQFGENIILVKNKINGGYGQGNNVGIKIASAPIIMIMNPDVRLFIPIFQKAIAHFSKENVVMLGMSQWASPYKKVRAFGFDSVKINYYTELLISKIAFKLDLYNQKLMHISGACFFLRKESFENIGGFDENIFMYGEEVDIKFGLLSKNCKNKIRYDNKMKYIHLMGNREYNFTKDKKIIHSRIYVCNKFNITSIKYIKNKILSIKFRLSKIKENNDLKKEYRNTLQYLNEKKHECS</sequence>
<accession>A0A399SY84</accession>
<reference evidence="2 3" key="1">
    <citation type="submission" date="2018-08" db="EMBL/GenBank/DDBJ databases">
        <title>Pallidiluteibacterium maritimus gen. nov., sp. nov., isolated from coastal sediment.</title>
        <authorList>
            <person name="Zhou L.Y."/>
        </authorList>
    </citation>
    <scope>NUCLEOTIDE SEQUENCE [LARGE SCALE GENOMIC DNA]</scope>
    <source>
        <strain evidence="2 3">XSD2</strain>
    </source>
</reference>
<dbReference type="GO" id="GO:0016740">
    <property type="term" value="F:transferase activity"/>
    <property type="evidence" value="ECO:0007669"/>
    <property type="project" value="UniProtKB-KW"/>
</dbReference>
<gene>
    <name evidence="2" type="ORF">D1614_13585</name>
</gene>
<evidence type="ECO:0000313" key="2">
    <source>
        <dbReference type="EMBL" id="RIJ47612.1"/>
    </source>
</evidence>
<dbReference type="InterPro" id="IPR001173">
    <property type="entry name" value="Glyco_trans_2-like"/>
</dbReference>
<dbReference type="InterPro" id="IPR029044">
    <property type="entry name" value="Nucleotide-diphossugar_trans"/>
</dbReference>
<dbReference type="Proteomes" id="UP000265926">
    <property type="component" value="Unassembled WGS sequence"/>
</dbReference>
<proteinExistence type="predicted"/>
<dbReference type="Pfam" id="PF00535">
    <property type="entry name" value="Glycos_transf_2"/>
    <property type="match status" value="1"/>
</dbReference>
<comment type="caution">
    <text evidence="2">The sequence shown here is derived from an EMBL/GenBank/DDBJ whole genome shotgun (WGS) entry which is preliminary data.</text>
</comment>
<dbReference type="RefSeq" id="WP_119438498.1">
    <property type="nucleotide sequence ID" value="NZ_QWGR01000007.1"/>
</dbReference>
<dbReference type="SUPFAM" id="SSF53448">
    <property type="entry name" value="Nucleotide-diphospho-sugar transferases"/>
    <property type="match status" value="1"/>
</dbReference>
<feature type="domain" description="Glycosyltransferase 2-like" evidence="1">
    <location>
        <begin position="6"/>
        <end position="180"/>
    </location>
</feature>
<keyword evidence="2" id="KW-0808">Transferase</keyword>
<organism evidence="2 3">
    <name type="scientific">Maribellus luteus</name>
    <dbReference type="NCBI Taxonomy" id="2305463"/>
    <lineage>
        <taxon>Bacteria</taxon>
        <taxon>Pseudomonadati</taxon>
        <taxon>Bacteroidota</taxon>
        <taxon>Bacteroidia</taxon>
        <taxon>Marinilabiliales</taxon>
        <taxon>Prolixibacteraceae</taxon>
        <taxon>Maribellus</taxon>
    </lineage>
</organism>
<dbReference type="AlphaFoldDB" id="A0A399SY84"/>